<dbReference type="STRING" id="634436.SAMN05216361_3950"/>
<dbReference type="Pfam" id="PF00512">
    <property type="entry name" value="HisKA"/>
    <property type="match status" value="1"/>
</dbReference>
<dbReference type="PANTHER" id="PTHR45436">
    <property type="entry name" value="SENSOR HISTIDINE KINASE YKOH"/>
    <property type="match status" value="1"/>
</dbReference>
<dbReference type="Pfam" id="PF02518">
    <property type="entry name" value="HATPase_c"/>
    <property type="match status" value="1"/>
</dbReference>
<sequence>MNSIRRQVTWLLIALIVLVTFSAAITGYRASMEDATRLFDGELRAIASTLISLPVDHISNTMEIESPPDVAWQLWQQDRLLMRSANAPDKRITSIKKGFSAENFLGNRWRVLADTAPLNNTVVIVAHPLGSRDTLTENLILAAMTPLIGSIPILAVLIYWVVNRGVRPLSALSIQLENKARNNLQPIALPNTPSELTTVIDTLNSLFIRLNKAFEREQLFSANAAHELRTPLSVLKINLHNLHASDAPNKEEIARCQRDADRMIRVVNQLLLLSQTNPETAHAELDVVEIESLLQEVISDLYEAIDAKQQAISLVSEPCTLQASPFALQTMLSNLIGNASKYTPEGGEIEVTAKMTGTDITVQIADSGPGIPEQDHLKVLAPFFRVANAQTQRQSGSGIGLAIVNQVVMLHHGQLALGKSHLGGLLVTLTLPIHASDATNAKKHSKAQSQDTLC</sequence>
<dbReference type="Gene3D" id="1.10.287.130">
    <property type="match status" value="1"/>
</dbReference>
<reference evidence="16" key="1">
    <citation type="submission" date="2016-11" db="EMBL/GenBank/DDBJ databases">
        <authorList>
            <person name="Varghese N."/>
            <person name="Submissions S."/>
        </authorList>
    </citation>
    <scope>NUCLEOTIDE SEQUENCE [LARGE SCALE GENOMIC DNA]</scope>
    <source>
        <strain evidence="16">CGMCC 1.8995</strain>
    </source>
</reference>
<dbReference type="SMART" id="SM00388">
    <property type="entry name" value="HisKA"/>
    <property type="match status" value="1"/>
</dbReference>
<dbReference type="InterPro" id="IPR003594">
    <property type="entry name" value="HATPase_dom"/>
</dbReference>
<evidence type="ECO:0000256" key="4">
    <source>
        <dbReference type="ARBA" id="ARBA00022553"/>
    </source>
</evidence>
<evidence type="ECO:0000256" key="12">
    <source>
        <dbReference type="ARBA" id="ARBA00023136"/>
    </source>
</evidence>
<evidence type="ECO:0000256" key="7">
    <source>
        <dbReference type="ARBA" id="ARBA00022741"/>
    </source>
</evidence>
<dbReference type="RefSeq" id="WP_084526731.1">
    <property type="nucleotide sequence ID" value="NZ_FQWD01000007.1"/>
</dbReference>
<evidence type="ECO:0000256" key="3">
    <source>
        <dbReference type="ARBA" id="ARBA00012438"/>
    </source>
</evidence>
<dbReference type="PROSITE" id="PS50109">
    <property type="entry name" value="HIS_KIN"/>
    <property type="match status" value="1"/>
</dbReference>
<keyword evidence="9" id="KW-0067">ATP-binding</keyword>
<feature type="transmembrane region" description="Helical" evidence="13">
    <location>
        <begin position="139"/>
        <end position="162"/>
    </location>
</feature>
<feature type="domain" description="Histidine kinase" evidence="14">
    <location>
        <begin position="223"/>
        <end position="435"/>
    </location>
</feature>
<gene>
    <name evidence="15" type="ORF">SAMN05216361_3950</name>
</gene>
<evidence type="ECO:0000256" key="11">
    <source>
        <dbReference type="ARBA" id="ARBA00023012"/>
    </source>
</evidence>
<dbReference type="InterPro" id="IPR003661">
    <property type="entry name" value="HisK_dim/P_dom"/>
</dbReference>
<keyword evidence="16" id="KW-1185">Reference proteome</keyword>
<evidence type="ECO:0000256" key="2">
    <source>
        <dbReference type="ARBA" id="ARBA00004141"/>
    </source>
</evidence>
<evidence type="ECO:0000313" key="16">
    <source>
        <dbReference type="Proteomes" id="UP000184520"/>
    </source>
</evidence>
<dbReference type="InterPro" id="IPR036890">
    <property type="entry name" value="HATPase_C_sf"/>
</dbReference>
<dbReference type="AlphaFoldDB" id="A0A1M5QWL7"/>
<dbReference type="InterPro" id="IPR050428">
    <property type="entry name" value="TCS_sensor_his_kinase"/>
</dbReference>
<comment type="subcellular location">
    <subcellularLocation>
        <location evidence="2">Membrane</location>
        <topology evidence="2">Multi-pass membrane protein</topology>
    </subcellularLocation>
</comment>
<dbReference type="GO" id="GO:0005524">
    <property type="term" value="F:ATP binding"/>
    <property type="evidence" value="ECO:0007669"/>
    <property type="project" value="UniProtKB-KW"/>
</dbReference>
<dbReference type="SUPFAM" id="SSF55874">
    <property type="entry name" value="ATPase domain of HSP90 chaperone/DNA topoisomerase II/histidine kinase"/>
    <property type="match status" value="1"/>
</dbReference>
<dbReference type="InterPro" id="IPR005467">
    <property type="entry name" value="His_kinase_dom"/>
</dbReference>
<dbReference type="EC" id="2.7.13.3" evidence="3"/>
<evidence type="ECO:0000256" key="5">
    <source>
        <dbReference type="ARBA" id="ARBA00022679"/>
    </source>
</evidence>
<evidence type="ECO:0000313" key="15">
    <source>
        <dbReference type="EMBL" id="SHH18544.1"/>
    </source>
</evidence>
<proteinExistence type="predicted"/>
<dbReference type="CDD" id="cd00082">
    <property type="entry name" value="HisKA"/>
    <property type="match status" value="1"/>
</dbReference>
<dbReference type="PRINTS" id="PR00344">
    <property type="entry name" value="BCTRLSENSOR"/>
</dbReference>
<protein>
    <recommendedName>
        <fullName evidence="3">histidine kinase</fullName>
        <ecNumber evidence="3">2.7.13.3</ecNumber>
    </recommendedName>
</protein>
<evidence type="ECO:0000256" key="10">
    <source>
        <dbReference type="ARBA" id="ARBA00022989"/>
    </source>
</evidence>
<keyword evidence="6 13" id="KW-0812">Transmembrane</keyword>
<keyword evidence="12 13" id="KW-0472">Membrane</keyword>
<dbReference type="CDD" id="cd00075">
    <property type="entry name" value="HATPase"/>
    <property type="match status" value="1"/>
</dbReference>
<dbReference type="PANTHER" id="PTHR45436:SF14">
    <property type="entry name" value="SENSOR PROTEIN QSEC"/>
    <property type="match status" value="1"/>
</dbReference>
<keyword evidence="5" id="KW-0808">Transferase</keyword>
<evidence type="ECO:0000256" key="1">
    <source>
        <dbReference type="ARBA" id="ARBA00000085"/>
    </source>
</evidence>
<accession>A0A1M5QWL7</accession>
<dbReference type="GO" id="GO:0005886">
    <property type="term" value="C:plasma membrane"/>
    <property type="evidence" value="ECO:0007669"/>
    <property type="project" value="TreeGrafter"/>
</dbReference>
<dbReference type="GO" id="GO:0000155">
    <property type="term" value="F:phosphorelay sensor kinase activity"/>
    <property type="evidence" value="ECO:0007669"/>
    <property type="project" value="InterPro"/>
</dbReference>
<evidence type="ECO:0000256" key="13">
    <source>
        <dbReference type="SAM" id="Phobius"/>
    </source>
</evidence>
<keyword evidence="8 15" id="KW-0418">Kinase</keyword>
<evidence type="ECO:0000256" key="8">
    <source>
        <dbReference type="ARBA" id="ARBA00022777"/>
    </source>
</evidence>
<keyword evidence="10 13" id="KW-1133">Transmembrane helix</keyword>
<dbReference type="OrthoDB" id="9809766at2"/>
<evidence type="ECO:0000256" key="6">
    <source>
        <dbReference type="ARBA" id="ARBA00022692"/>
    </source>
</evidence>
<evidence type="ECO:0000259" key="14">
    <source>
        <dbReference type="PROSITE" id="PS50109"/>
    </source>
</evidence>
<dbReference type="InterPro" id="IPR004358">
    <property type="entry name" value="Sig_transdc_His_kin-like_C"/>
</dbReference>
<dbReference type="SMART" id="SM00387">
    <property type="entry name" value="HATPase_c"/>
    <property type="match status" value="1"/>
</dbReference>
<dbReference type="SUPFAM" id="SSF47384">
    <property type="entry name" value="Homodimeric domain of signal transducing histidine kinase"/>
    <property type="match status" value="1"/>
</dbReference>
<keyword evidence="4" id="KW-0597">Phosphoprotein</keyword>
<dbReference type="Proteomes" id="UP000184520">
    <property type="component" value="Unassembled WGS sequence"/>
</dbReference>
<dbReference type="EMBL" id="FQWD01000007">
    <property type="protein sequence ID" value="SHH18544.1"/>
    <property type="molecule type" value="Genomic_DNA"/>
</dbReference>
<dbReference type="InterPro" id="IPR036097">
    <property type="entry name" value="HisK_dim/P_sf"/>
</dbReference>
<comment type="catalytic activity">
    <reaction evidence="1">
        <text>ATP + protein L-histidine = ADP + protein N-phospho-L-histidine.</text>
        <dbReference type="EC" id="2.7.13.3"/>
    </reaction>
</comment>
<keyword evidence="11" id="KW-0902">Two-component regulatory system</keyword>
<keyword evidence="7" id="KW-0547">Nucleotide-binding</keyword>
<organism evidence="15 16">
    <name type="scientific">Marisediminitalea aggregata</name>
    <dbReference type="NCBI Taxonomy" id="634436"/>
    <lineage>
        <taxon>Bacteria</taxon>
        <taxon>Pseudomonadati</taxon>
        <taxon>Pseudomonadota</taxon>
        <taxon>Gammaproteobacteria</taxon>
        <taxon>Alteromonadales</taxon>
        <taxon>Alteromonadaceae</taxon>
        <taxon>Marisediminitalea</taxon>
    </lineage>
</organism>
<name>A0A1M5QWL7_9ALTE</name>
<evidence type="ECO:0000256" key="9">
    <source>
        <dbReference type="ARBA" id="ARBA00022840"/>
    </source>
</evidence>
<dbReference type="Gene3D" id="3.30.565.10">
    <property type="entry name" value="Histidine kinase-like ATPase, C-terminal domain"/>
    <property type="match status" value="1"/>
</dbReference>